<dbReference type="Gene3D" id="1.20.1250.20">
    <property type="entry name" value="MFS general substrate transporter like domains"/>
    <property type="match status" value="2"/>
</dbReference>
<dbReference type="InterPro" id="IPR011701">
    <property type="entry name" value="MFS"/>
</dbReference>
<dbReference type="GO" id="GO:0016020">
    <property type="term" value="C:membrane"/>
    <property type="evidence" value="ECO:0007669"/>
    <property type="project" value="UniProtKB-SubCell"/>
</dbReference>
<evidence type="ECO:0000256" key="6">
    <source>
        <dbReference type="SAM" id="Phobius"/>
    </source>
</evidence>
<dbReference type="InterPro" id="IPR020846">
    <property type="entry name" value="MFS_dom"/>
</dbReference>
<dbReference type="GO" id="GO:0022857">
    <property type="term" value="F:transmembrane transporter activity"/>
    <property type="evidence" value="ECO:0007669"/>
    <property type="project" value="InterPro"/>
</dbReference>
<feature type="transmembrane region" description="Helical" evidence="6">
    <location>
        <begin position="65"/>
        <end position="86"/>
    </location>
</feature>
<dbReference type="Proteomes" id="UP000310189">
    <property type="component" value="Unassembled WGS sequence"/>
</dbReference>
<name>A0A4V4LU97_9BASI</name>
<sequence length="525" mass="57821">MTQTTPNSYGFSPADERKLVWKLDFRLIPILGLLYLISFIDRVNIGQAKVAGMVTDLGMTSHQFQIANTIFFATYVAFEIIGNLLVKRFRPSRILPVMITLWSAILIGQAFVKNAGHLYTTRVLLGVFEAGLFPGAIYIISLYYPRQEQALRMGFLFSACVLAGAFGGVLAYGLSRIRGAGLEGWRYIYLIEGCISIAIGIASFFLVVDLPETANFLSEKERGFVMHRIKQGQGALSLDVKFSWSHVWSAFLDFKLYMFATLYFMMGALLYALSTFAPFIISQLGDWTQAESQLLTVPPFAAGFITTVASAYISDRTGKRGPIIIVGSFVSLIGYILVLVIPDHAPGAKYFSLFVMVAGFSPAAASVLAWGAGSFGPTYKRGITQGVIMSSGNTAGILSSFLYPDSDKPDFIIGHSTSAAFSFCTLVLAAVLYFILRRENKQRDRKYGTLDEIYAIINEQGGSGVEKTYTPEKDVEDVDARAAVTTRNEFVDLPPVLLETFGLHGYSRDEIAGLGDKHPMFRYLC</sequence>
<evidence type="ECO:0000256" key="4">
    <source>
        <dbReference type="ARBA" id="ARBA00022989"/>
    </source>
</evidence>
<keyword evidence="4 6" id="KW-1133">Transmembrane helix</keyword>
<dbReference type="PANTHER" id="PTHR43791">
    <property type="entry name" value="PERMEASE-RELATED"/>
    <property type="match status" value="1"/>
</dbReference>
<feature type="transmembrane region" description="Helical" evidence="6">
    <location>
        <begin position="93"/>
        <end position="111"/>
    </location>
</feature>
<keyword evidence="9" id="KW-1185">Reference proteome</keyword>
<evidence type="ECO:0000256" key="2">
    <source>
        <dbReference type="ARBA" id="ARBA00022448"/>
    </source>
</evidence>
<evidence type="ECO:0000259" key="7">
    <source>
        <dbReference type="PROSITE" id="PS50850"/>
    </source>
</evidence>
<dbReference type="FunFam" id="1.20.1250.20:FF:000018">
    <property type="entry name" value="MFS transporter permease"/>
    <property type="match status" value="1"/>
</dbReference>
<dbReference type="InterPro" id="IPR036259">
    <property type="entry name" value="MFS_trans_sf"/>
</dbReference>
<evidence type="ECO:0000313" key="8">
    <source>
        <dbReference type="EMBL" id="TIA93363.1"/>
    </source>
</evidence>
<feature type="transmembrane region" description="Helical" evidence="6">
    <location>
        <begin position="353"/>
        <end position="371"/>
    </location>
</feature>
<dbReference type="FunFam" id="1.20.1250.20:FF:000013">
    <property type="entry name" value="MFS general substrate transporter"/>
    <property type="match status" value="1"/>
</dbReference>
<feature type="transmembrane region" description="Helical" evidence="6">
    <location>
        <begin position="155"/>
        <end position="175"/>
    </location>
</feature>
<evidence type="ECO:0000256" key="1">
    <source>
        <dbReference type="ARBA" id="ARBA00004141"/>
    </source>
</evidence>
<feature type="domain" description="Major facilitator superfamily (MFS) profile" evidence="7">
    <location>
        <begin position="27"/>
        <end position="441"/>
    </location>
</feature>
<feature type="transmembrane region" description="Helical" evidence="6">
    <location>
        <begin position="187"/>
        <end position="208"/>
    </location>
</feature>
<gene>
    <name evidence="8" type="ORF">E3P99_00220</name>
</gene>
<keyword evidence="3 6" id="KW-0812">Transmembrane</keyword>
<dbReference type="SUPFAM" id="SSF103473">
    <property type="entry name" value="MFS general substrate transporter"/>
    <property type="match status" value="1"/>
</dbReference>
<organism evidence="8 9">
    <name type="scientific">Wallemia hederae</name>
    <dbReference type="NCBI Taxonomy" id="1540922"/>
    <lineage>
        <taxon>Eukaryota</taxon>
        <taxon>Fungi</taxon>
        <taxon>Dikarya</taxon>
        <taxon>Basidiomycota</taxon>
        <taxon>Wallemiomycotina</taxon>
        <taxon>Wallemiomycetes</taxon>
        <taxon>Wallemiales</taxon>
        <taxon>Wallemiaceae</taxon>
        <taxon>Wallemia</taxon>
    </lineage>
</organism>
<keyword evidence="2" id="KW-0813">Transport</keyword>
<comment type="caution">
    <text evidence="8">The sequence shown here is derived from an EMBL/GenBank/DDBJ whole genome shotgun (WGS) entry which is preliminary data.</text>
</comment>
<reference evidence="8 9" key="1">
    <citation type="submission" date="2019-03" db="EMBL/GenBank/DDBJ databases">
        <title>Sequencing 23 genomes of Wallemia ichthyophaga.</title>
        <authorList>
            <person name="Gostincar C."/>
        </authorList>
    </citation>
    <scope>NUCLEOTIDE SEQUENCE [LARGE SCALE GENOMIC DNA]</scope>
    <source>
        <strain evidence="8 9">EXF-5753</strain>
    </source>
</reference>
<dbReference type="PANTHER" id="PTHR43791:SF19">
    <property type="entry name" value="TRANSPORTER, PUTATIVE (AFU_ORTHOLOGUE AFUA_1G01812)-RELATED"/>
    <property type="match status" value="1"/>
</dbReference>
<dbReference type="OrthoDB" id="2962993at2759"/>
<evidence type="ECO:0000256" key="5">
    <source>
        <dbReference type="ARBA" id="ARBA00023136"/>
    </source>
</evidence>
<feature type="transmembrane region" description="Helical" evidence="6">
    <location>
        <begin position="27"/>
        <end position="45"/>
    </location>
</feature>
<feature type="transmembrane region" description="Helical" evidence="6">
    <location>
        <begin position="256"/>
        <end position="281"/>
    </location>
</feature>
<keyword evidence="5 6" id="KW-0472">Membrane</keyword>
<dbReference type="EMBL" id="SPNW01000002">
    <property type="protein sequence ID" value="TIA93363.1"/>
    <property type="molecule type" value="Genomic_DNA"/>
</dbReference>
<feature type="transmembrane region" description="Helical" evidence="6">
    <location>
        <begin position="123"/>
        <end position="143"/>
    </location>
</feature>
<comment type="subcellular location">
    <subcellularLocation>
        <location evidence="1">Membrane</location>
        <topology evidence="1">Multi-pass membrane protein</topology>
    </subcellularLocation>
</comment>
<dbReference type="Pfam" id="PF07690">
    <property type="entry name" value="MFS_1"/>
    <property type="match status" value="1"/>
</dbReference>
<feature type="transmembrane region" description="Helical" evidence="6">
    <location>
        <begin position="415"/>
        <end position="436"/>
    </location>
</feature>
<protein>
    <recommendedName>
        <fullName evidence="7">Major facilitator superfamily (MFS) profile domain-containing protein</fullName>
    </recommendedName>
</protein>
<proteinExistence type="predicted"/>
<evidence type="ECO:0000256" key="3">
    <source>
        <dbReference type="ARBA" id="ARBA00022692"/>
    </source>
</evidence>
<evidence type="ECO:0000313" key="9">
    <source>
        <dbReference type="Proteomes" id="UP000310189"/>
    </source>
</evidence>
<feature type="transmembrane region" description="Helical" evidence="6">
    <location>
        <begin position="383"/>
        <end position="403"/>
    </location>
</feature>
<feature type="transmembrane region" description="Helical" evidence="6">
    <location>
        <begin position="293"/>
        <end position="314"/>
    </location>
</feature>
<dbReference type="PROSITE" id="PS50850">
    <property type="entry name" value="MFS"/>
    <property type="match status" value="1"/>
</dbReference>
<feature type="transmembrane region" description="Helical" evidence="6">
    <location>
        <begin position="321"/>
        <end position="341"/>
    </location>
</feature>
<dbReference type="AlphaFoldDB" id="A0A4V4LU97"/>
<accession>A0A4V4LU97</accession>